<sequence length="155" mass="17633">MAQYARKWPGGRNTSAATSATKRTETCHTSQLEMLSIHVSLLPQRAIAARRGNQRLFKAKSEKPRTEWRTVECGTQKIWQVASFSEEEERYVISGNDPAHQQYCMNDLLYFCLVFRVNAQHTGHCSRLNDQSAIRPVGQTTSQPNDCRPYDLSAI</sequence>
<name>A0A085LWD2_9BILA</name>
<organism evidence="2 3">
    <name type="scientific">Trichuris suis</name>
    <name type="common">pig whipworm</name>
    <dbReference type="NCBI Taxonomy" id="68888"/>
    <lineage>
        <taxon>Eukaryota</taxon>
        <taxon>Metazoa</taxon>
        <taxon>Ecdysozoa</taxon>
        <taxon>Nematoda</taxon>
        <taxon>Enoplea</taxon>
        <taxon>Dorylaimia</taxon>
        <taxon>Trichinellida</taxon>
        <taxon>Trichuridae</taxon>
        <taxon>Trichuris</taxon>
    </lineage>
</organism>
<evidence type="ECO:0000313" key="3">
    <source>
        <dbReference type="Proteomes" id="UP000030764"/>
    </source>
</evidence>
<gene>
    <name evidence="2" type="ORF">M513_09830</name>
</gene>
<proteinExistence type="predicted"/>
<reference evidence="2 3" key="1">
    <citation type="journal article" date="2014" name="Nat. Genet.">
        <title>Genome and transcriptome of the porcine whipworm Trichuris suis.</title>
        <authorList>
            <person name="Jex A.R."/>
            <person name="Nejsum P."/>
            <person name="Schwarz E.M."/>
            <person name="Hu L."/>
            <person name="Young N.D."/>
            <person name="Hall R.S."/>
            <person name="Korhonen P.K."/>
            <person name="Liao S."/>
            <person name="Thamsborg S."/>
            <person name="Xia J."/>
            <person name="Xu P."/>
            <person name="Wang S."/>
            <person name="Scheerlinck J.P."/>
            <person name="Hofmann A."/>
            <person name="Sternberg P.W."/>
            <person name="Wang J."/>
            <person name="Gasser R.B."/>
        </authorList>
    </citation>
    <scope>NUCLEOTIDE SEQUENCE [LARGE SCALE GENOMIC DNA]</scope>
    <source>
        <strain evidence="2">DCEP-RM93M</strain>
    </source>
</reference>
<dbReference type="Proteomes" id="UP000030764">
    <property type="component" value="Unassembled WGS sequence"/>
</dbReference>
<keyword evidence="3" id="KW-1185">Reference proteome</keyword>
<dbReference type="AlphaFoldDB" id="A0A085LWD2"/>
<evidence type="ECO:0000313" key="2">
    <source>
        <dbReference type="EMBL" id="KFD49278.1"/>
    </source>
</evidence>
<evidence type="ECO:0000256" key="1">
    <source>
        <dbReference type="SAM" id="MobiDB-lite"/>
    </source>
</evidence>
<dbReference type="EMBL" id="KL363274">
    <property type="protein sequence ID" value="KFD49278.1"/>
    <property type="molecule type" value="Genomic_DNA"/>
</dbReference>
<feature type="region of interest" description="Disordered" evidence="1">
    <location>
        <begin position="1"/>
        <end position="25"/>
    </location>
</feature>
<feature type="compositionally biased region" description="Polar residues" evidence="1">
    <location>
        <begin position="12"/>
        <end position="25"/>
    </location>
</feature>
<accession>A0A085LWD2</accession>
<protein>
    <submittedName>
        <fullName evidence="2">Uncharacterized protein</fullName>
    </submittedName>
</protein>